<gene>
    <name evidence="1" type="ORF">J1N35_010317</name>
</gene>
<evidence type="ECO:0000313" key="1">
    <source>
        <dbReference type="EMBL" id="KAH1106549.1"/>
    </source>
</evidence>
<dbReference type="EMBL" id="JAIQCV010000004">
    <property type="protein sequence ID" value="KAH1106549.1"/>
    <property type="molecule type" value="Genomic_DNA"/>
</dbReference>
<proteinExistence type="predicted"/>
<accession>A0A9D3W061</accession>
<dbReference type="AlphaFoldDB" id="A0A9D3W061"/>
<name>A0A9D3W061_9ROSI</name>
<dbReference type="Proteomes" id="UP000828251">
    <property type="component" value="Unassembled WGS sequence"/>
</dbReference>
<keyword evidence="2" id="KW-1185">Reference proteome</keyword>
<protein>
    <submittedName>
        <fullName evidence="1">Uncharacterized protein</fullName>
    </submittedName>
</protein>
<reference evidence="1 2" key="1">
    <citation type="journal article" date="2021" name="Plant Biotechnol. J.">
        <title>Multi-omics assisted identification of the key and species-specific regulatory components of drought-tolerant mechanisms in Gossypium stocksii.</title>
        <authorList>
            <person name="Yu D."/>
            <person name="Ke L."/>
            <person name="Zhang D."/>
            <person name="Wu Y."/>
            <person name="Sun Y."/>
            <person name="Mei J."/>
            <person name="Sun J."/>
            <person name="Sun Y."/>
        </authorList>
    </citation>
    <scope>NUCLEOTIDE SEQUENCE [LARGE SCALE GENOMIC DNA]</scope>
    <source>
        <strain evidence="2">cv. E1</strain>
        <tissue evidence="1">Leaf</tissue>
    </source>
</reference>
<comment type="caution">
    <text evidence="1">The sequence shown here is derived from an EMBL/GenBank/DDBJ whole genome shotgun (WGS) entry which is preliminary data.</text>
</comment>
<organism evidence="1 2">
    <name type="scientific">Gossypium stocksii</name>
    <dbReference type="NCBI Taxonomy" id="47602"/>
    <lineage>
        <taxon>Eukaryota</taxon>
        <taxon>Viridiplantae</taxon>
        <taxon>Streptophyta</taxon>
        <taxon>Embryophyta</taxon>
        <taxon>Tracheophyta</taxon>
        <taxon>Spermatophyta</taxon>
        <taxon>Magnoliopsida</taxon>
        <taxon>eudicotyledons</taxon>
        <taxon>Gunneridae</taxon>
        <taxon>Pentapetalae</taxon>
        <taxon>rosids</taxon>
        <taxon>malvids</taxon>
        <taxon>Malvales</taxon>
        <taxon>Malvaceae</taxon>
        <taxon>Malvoideae</taxon>
        <taxon>Gossypium</taxon>
    </lineage>
</organism>
<evidence type="ECO:0000313" key="2">
    <source>
        <dbReference type="Proteomes" id="UP000828251"/>
    </source>
</evidence>
<sequence>MVTLGRRGEITSRPPLQKCGGRSFDVNNRAVAMSNKLAIVDPKRSPIIENKKGKILEHLRDYNELVAISECFGFYSM</sequence>